<dbReference type="Pfam" id="PF03073">
    <property type="entry name" value="TspO_MBR"/>
    <property type="match status" value="1"/>
</dbReference>
<feature type="transmembrane region" description="Helical" evidence="6">
    <location>
        <begin position="142"/>
        <end position="163"/>
    </location>
</feature>
<accession>A0ABS7PWS7</accession>
<dbReference type="InterPro" id="IPR038330">
    <property type="entry name" value="TspO/MBR-related_sf"/>
</dbReference>
<evidence type="ECO:0000313" key="7">
    <source>
        <dbReference type="EMBL" id="MBY8825663.1"/>
    </source>
</evidence>
<evidence type="ECO:0000256" key="3">
    <source>
        <dbReference type="ARBA" id="ARBA00022692"/>
    </source>
</evidence>
<comment type="similarity">
    <text evidence="2">Belongs to the TspO/BZRP family.</text>
</comment>
<organism evidence="7 8">
    <name type="scientific">Sphingomonas colocasiae</name>
    <dbReference type="NCBI Taxonomy" id="1848973"/>
    <lineage>
        <taxon>Bacteria</taxon>
        <taxon>Pseudomonadati</taxon>
        <taxon>Pseudomonadota</taxon>
        <taxon>Alphaproteobacteria</taxon>
        <taxon>Sphingomonadales</taxon>
        <taxon>Sphingomonadaceae</taxon>
        <taxon>Sphingomonas</taxon>
    </lineage>
</organism>
<protein>
    <submittedName>
        <fullName evidence="7">Tryptophan-rich sensory protein</fullName>
    </submittedName>
</protein>
<dbReference type="PANTHER" id="PTHR10057:SF0">
    <property type="entry name" value="TRANSLOCATOR PROTEIN"/>
    <property type="match status" value="1"/>
</dbReference>
<dbReference type="RefSeq" id="WP_222992773.1">
    <property type="nucleotide sequence ID" value="NZ_JAINVV010000013.1"/>
</dbReference>
<keyword evidence="5 6" id="KW-0472">Membrane</keyword>
<keyword evidence="4 6" id="KW-1133">Transmembrane helix</keyword>
<reference evidence="7 8" key="1">
    <citation type="submission" date="2021-08" db="EMBL/GenBank/DDBJ databases">
        <authorList>
            <person name="Tuo L."/>
        </authorList>
    </citation>
    <scope>NUCLEOTIDE SEQUENCE [LARGE SCALE GENOMIC DNA]</scope>
    <source>
        <strain evidence="7 8">JCM 31229</strain>
    </source>
</reference>
<sequence>MSEIASKGQLRWSFARWALLCVPLVLLLGIASGQLANSGYGNPWFDALVKPAIMPPGWAFGAAWTILYVLMGLALAMILNARGAGGRGPAIALFVAQFLLNLAWSPIFFAAHQVGTALIVILVMLVLAIATTVAFRRVRPAAAALMLPYLAWLCFAATLNYQIGALNPDAATLAPSTPKAQIDL</sequence>
<comment type="subcellular location">
    <subcellularLocation>
        <location evidence="1">Membrane</location>
        <topology evidence="1">Multi-pass membrane protein</topology>
    </subcellularLocation>
</comment>
<dbReference type="PIRSF" id="PIRSF005859">
    <property type="entry name" value="PBR"/>
    <property type="match status" value="1"/>
</dbReference>
<feature type="transmembrane region" description="Helical" evidence="6">
    <location>
        <begin position="91"/>
        <end position="111"/>
    </location>
</feature>
<evidence type="ECO:0000256" key="4">
    <source>
        <dbReference type="ARBA" id="ARBA00022989"/>
    </source>
</evidence>
<dbReference type="PANTHER" id="PTHR10057">
    <property type="entry name" value="PERIPHERAL-TYPE BENZODIAZEPINE RECEPTOR"/>
    <property type="match status" value="1"/>
</dbReference>
<keyword evidence="3 6" id="KW-0812">Transmembrane</keyword>
<feature type="transmembrane region" description="Helical" evidence="6">
    <location>
        <begin position="117"/>
        <end position="135"/>
    </location>
</feature>
<dbReference type="EMBL" id="JAINVV010000013">
    <property type="protein sequence ID" value="MBY8825663.1"/>
    <property type="molecule type" value="Genomic_DNA"/>
</dbReference>
<gene>
    <name evidence="7" type="ORF">K7G82_25400</name>
</gene>
<evidence type="ECO:0000256" key="6">
    <source>
        <dbReference type="SAM" id="Phobius"/>
    </source>
</evidence>
<dbReference type="Gene3D" id="1.20.1260.100">
    <property type="entry name" value="TspO/MBR protein"/>
    <property type="match status" value="1"/>
</dbReference>
<evidence type="ECO:0000256" key="2">
    <source>
        <dbReference type="ARBA" id="ARBA00007524"/>
    </source>
</evidence>
<feature type="transmembrane region" description="Helical" evidence="6">
    <location>
        <begin position="57"/>
        <end position="79"/>
    </location>
</feature>
<proteinExistence type="inferred from homology"/>
<evidence type="ECO:0000256" key="5">
    <source>
        <dbReference type="ARBA" id="ARBA00023136"/>
    </source>
</evidence>
<name>A0ABS7PWS7_9SPHN</name>
<evidence type="ECO:0000313" key="8">
    <source>
        <dbReference type="Proteomes" id="UP000706039"/>
    </source>
</evidence>
<comment type="caution">
    <text evidence="7">The sequence shown here is derived from an EMBL/GenBank/DDBJ whole genome shotgun (WGS) entry which is preliminary data.</text>
</comment>
<keyword evidence="8" id="KW-1185">Reference proteome</keyword>
<dbReference type="Proteomes" id="UP000706039">
    <property type="component" value="Unassembled WGS sequence"/>
</dbReference>
<dbReference type="InterPro" id="IPR004307">
    <property type="entry name" value="TspO_MBR"/>
</dbReference>
<dbReference type="CDD" id="cd15904">
    <property type="entry name" value="TSPO_MBR"/>
    <property type="match status" value="1"/>
</dbReference>
<evidence type="ECO:0000256" key="1">
    <source>
        <dbReference type="ARBA" id="ARBA00004141"/>
    </source>
</evidence>